<feature type="transmembrane region" description="Helical" evidence="7">
    <location>
        <begin position="381"/>
        <end position="402"/>
    </location>
</feature>
<feature type="transmembrane region" description="Helical" evidence="7">
    <location>
        <begin position="257"/>
        <end position="278"/>
    </location>
</feature>
<feature type="transmembrane region" description="Helical" evidence="7">
    <location>
        <begin position="191"/>
        <end position="209"/>
    </location>
</feature>
<comment type="subcellular location">
    <subcellularLocation>
        <location evidence="1">Cell membrane</location>
        <topology evidence="1">Multi-pass membrane protein</topology>
    </subcellularLocation>
</comment>
<dbReference type="InterPro" id="IPR020846">
    <property type="entry name" value="MFS_dom"/>
</dbReference>
<feature type="transmembrane region" description="Helical" evidence="7">
    <location>
        <begin position="322"/>
        <end position="340"/>
    </location>
</feature>
<feature type="transmembrane region" description="Helical" evidence="7">
    <location>
        <begin position="129"/>
        <end position="151"/>
    </location>
</feature>
<dbReference type="EMBL" id="JACVQF010000200">
    <property type="protein sequence ID" value="MBD0421652.1"/>
    <property type="molecule type" value="Genomic_DNA"/>
</dbReference>
<dbReference type="PANTHER" id="PTHR43791">
    <property type="entry name" value="PERMEASE-RELATED"/>
    <property type="match status" value="1"/>
</dbReference>
<feature type="transmembrane region" description="Helical" evidence="7">
    <location>
        <begin position="71"/>
        <end position="93"/>
    </location>
</feature>
<evidence type="ECO:0000256" key="7">
    <source>
        <dbReference type="SAM" id="Phobius"/>
    </source>
</evidence>
<dbReference type="Proteomes" id="UP000621210">
    <property type="component" value="Unassembled WGS sequence"/>
</dbReference>
<dbReference type="GO" id="GO:0005886">
    <property type="term" value="C:plasma membrane"/>
    <property type="evidence" value="ECO:0007669"/>
    <property type="project" value="UniProtKB-SubCell"/>
</dbReference>
<evidence type="ECO:0000259" key="8">
    <source>
        <dbReference type="PROSITE" id="PS50850"/>
    </source>
</evidence>
<feature type="transmembrane region" description="Helical" evidence="7">
    <location>
        <begin position="290"/>
        <end position="310"/>
    </location>
</feature>
<feature type="transmembrane region" description="Helical" evidence="7">
    <location>
        <begin position="163"/>
        <end position="185"/>
    </location>
</feature>
<evidence type="ECO:0000256" key="6">
    <source>
        <dbReference type="SAM" id="MobiDB-lite"/>
    </source>
</evidence>
<evidence type="ECO:0000313" key="10">
    <source>
        <dbReference type="Proteomes" id="UP000621210"/>
    </source>
</evidence>
<proteinExistence type="predicted"/>
<dbReference type="PANTHER" id="PTHR43791:SF100">
    <property type="entry name" value="SUGAR TRANSPORTER"/>
    <property type="match status" value="1"/>
</dbReference>
<keyword evidence="5 7" id="KW-0472">Membrane</keyword>
<keyword evidence="10" id="KW-1185">Reference proteome</keyword>
<dbReference type="InterPro" id="IPR011701">
    <property type="entry name" value="MFS"/>
</dbReference>
<feature type="transmembrane region" description="Helical" evidence="7">
    <location>
        <begin position="346"/>
        <end position="369"/>
    </location>
</feature>
<dbReference type="SUPFAM" id="SSF103473">
    <property type="entry name" value="MFS general substrate transporter"/>
    <property type="match status" value="1"/>
</dbReference>
<feature type="compositionally biased region" description="Low complexity" evidence="6">
    <location>
        <begin position="11"/>
        <end position="28"/>
    </location>
</feature>
<keyword evidence="3 7" id="KW-0812">Transmembrane</keyword>
<gene>
    <name evidence="9" type="ORF">H0H10_21280</name>
</gene>
<evidence type="ECO:0000256" key="3">
    <source>
        <dbReference type="ARBA" id="ARBA00022692"/>
    </source>
</evidence>
<feature type="region of interest" description="Disordered" evidence="6">
    <location>
        <begin position="1"/>
        <end position="28"/>
    </location>
</feature>
<evidence type="ECO:0000256" key="2">
    <source>
        <dbReference type="ARBA" id="ARBA00022448"/>
    </source>
</evidence>
<evidence type="ECO:0000256" key="5">
    <source>
        <dbReference type="ARBA" id="ARBA00023136"/>
    </source>
</evidence>
<organism evidence="9 10">
    <name type="scientific">Streptomyces griseicoloratus</name>
    <dbReference type="NCBI Taxonomy" id="2752516"/>
    <lineage>
        <taxon>Bacteria</taxon>
        <taxon>Bacillati</taxon>
        <taxon>Actinomycetota</taxon>
        <taxon>Actinomycetes</taxon>
        <taxon>Kitasatosporales</taxon>
        <taxon>Streptomycetaceae</taxon>
        <taxon>Streptomyces</taxon>
    </lineage>
</organism>
<dbReference type="InterPro" id="IPR036259">
    <property type="entry name" value="MFS_trans_sf"/>
</dbReference>
<protein>
    <submittedName>
        <fullName evidence="9">MFS transporter</fullName>
    </submittedName>
</protein>
<feature type="transmembrane region" description="Helical" evidence="7">
    <location>
        <begin position="105"/>
        <end position="123"/>
    </location>
</feature>
<dbReference type="Pfam" id="PF07690">
    <property type="entry name" value="MFS_1"/>
    <property type="match status" value="2"/>
</dbReference>
<dbReference type="CDD" id="cd17319">
    <property type="entry name" value="MFS_ExuT_GudP_like"/>
    <property type="match status" value="1"/>
</dbReference>
<name>A0A926L337_9ACTN</name>
<dbReference type="AlphaFoldDB" id="A0A926L337"/>
<evidence type="ECO:0000256" key="4">
    <source>
        <dbReference type="ARBA" id="ARBA00022989"/>
    </source>
</evidence>
<accession>A0A926L337</accession>
<evidence type="ECO:0000313" key="9">
    <source>
        <dbReference type="EMBL" id="MBD0421652.1"/>
    </source>
</evidence>
<dbReference type="PROSITE" id="PS50850">
    <property type="entry name" value="MFS"/>
    <property type="match status" value="1"/>
</dbReference>
<reference evidence="9" key="2">
    <citation type="submission" date="2020-09" db="EMBL/GenBank/DDBJ databases">
        <authorList>
            <person name="Luo X."/>
        </authorList>
    </citation>
    <scope>NUCLEOTIDE SEQUENCE</scope>
    <source>
        <strain evidence="9">TRM S81-3</strain>
    </source>
</reference>
<feature type="domain" description="Major facilitator superfamily (MFS) profile" evidence="8">
    <location>
        <begin position="38"/>
        <end position="438"/>
    </location>
</feature>
<keyword evidence="2" id="KW-0813">Transport</keyword>
<keyword evidence="4 7" id="KW-1133">Transmembrane helix</keyword>
<reference evidence="9" key="1">
    <citation type="submission" date="2020-09" db="EMBL/GenBank/DDBJ databases">
        <title>Streptomyces grisecoloratus sp. nov., isolated from cotton soil.</title>
        <authorList>
            <person name="Xing L."/>
        </authorList>
    </citation>
    <scope>NUCLEOTIDE SEQUENCE</scope>
    <source>
        <strain evidence="9">TRM S81-3</strain>
    </source>
</reference>
<feature type="transmembrane region" description="Helical" evidence="7">
    <location>
        <begin position="414"/>
        <end position="433"/>
    </location>
</feature>
<dbReference type="GO" id="GO:0022857">
    <property type="term" value="F:transmembrane transporter activity"/>
    <property type="evidence" value="ECO:0007669"/>
    <property type="project" value="InterPro"/>
</dbReference>
<evidence type="ECO:0000256" key="1">
    <source>
        <dbReference type="ARBA" id="ARBA00004651"/>
    </source>
</evidence>
<sequence>MTPRKKEAPMSPRSTAVPTPTASAPPADALSPRRWTRLMPIVFVTYSFAYLERSNFSVATAGGMADDLHITGSVSALLGSLFFLGYILFQIPGALYAQRRSVKRLIVRCLVVWGVLATAQGLIPNVHVLMAVRFVLGVSEAAVLPAMVIYITHWFTARERGRANTWLILGNPATVLWLTVVSGYLVEWVGWRGMFIAQGLPAIVWAWVFHRFVDDRPADAAWLTETERAGLEDALEAEQRGLRPVTGYGRALRSANVVLLSAQYLLWSLGVYGFVFWLPSIVAKGSDEGIGTTGLISAAPYLFACVAMLLNSRASDRAGRRAVFVWPWLLTGALSFYGSYLLGDDFWLSFPLLCVAGAAMYAPYGPFFASIPEFLPSNVSGAAIALINSFGALGGFAGSYLIGMLNDVTGSTAASFLTMAACLAGAAALTLAVRPAPAKAETDALPEPGKA</sequence>
<dbReference type="Gene3D" id="1.20.1250.20">
    <property type="entry name" value="MFS general substrate transporter like domains"/>
    <property type="match status" value="2"/>
</dbReference>
<comment type="caution">
    <text evidence="9">The sequence shown here is derived from an EMBL/GenBank/DDBJ whole genome shotgun (WGS) entry which is preliminary data.</text>
</comment>